<organism evidence="1 2">
    <name type="scientific">Datura stramonium</name>
    <name type="common">Jimsonweed</name>
    <name type="synonym">Common thornapple</name>
    <dbReference type="NCBI Taxonomy" id="4076"/>
    <lineage>
        <taxon>Eukaryota</taxon>
        <taxon>Viridiplantae</taxon>
        <taxon>Streptophyta</taxon>
        <taxon>Embryophyta</taxon>
        <taxon>Tracheophyta</taxon>
        <taxon>Spermatophyta</taxon>
        <taxon>Magnoliopsida</taxon>
        <taxon>eudicotyledons</taxon>
        <taxon>Gunneridae</taxon>
        <taxon>Pentapetalae</taxon>
        <taxon>asterids</taxon>
        <taxon>lamiids</taxon>
        <taxon>Solanales</taxon>
        <taxon>Solanaceae</taxon>
        <taxon>Solanoideae</taxon>
        <taxon>Datureae</taxon>
        <taxon>Datura</taxon>
    </lineage>
</organism>
<evidence type="ECO:0000313" key="1">
    <source>
        <dbReference type="EMBL" id="MCE3050056.1"/>
    </source>
</evidence>
<sequence>MAQLQSTMLVKLKLGLVTPASGKTLTFILSIAKEGVKNVVIEEDDINDLIKQSVLMQDDQYFLFKFESAIDKEETLSHVQLWVKFPSLPIGYWSTEALNKLKVPQGAIVHRSIHFYVSEDFLCMSTECWYHEKNAIVIASEWVKPFPKLRKAIPKKKEWRKVIHTRPAIGAGEIIGQQHSNKLRQPSDSIGTLTIDHGRLVIEEDNLKQQREGILARIVHIVGNSMPFIPLPP</sequence>
<proteinExistence type="predicted"/>
<comment type="caution">
    <text evidence="1">The sequence shown here is derived from an EMBL/GenBank/DDBJ whole genome shotgun (WGS) entry which is preliminary data.</text>
</comment>
<name>A0ABS8WIY2_DATST</name>
<accession>A0ABS8WIY2</accession>
<evidence type="ECO:0000313" key="2">
    <source>
        <dbReference type="Proteomes" id="UP000823775"/>
    </source>
</evidence>
<dbReference type="EMBL" id="JACEIK010007316">
    <property type="protein sequence ID" value="MCE3050056.1"/>
    <property type="molecule type" value="Genomic_DNA"/>
</dbReference>
<protein>
    <recommendedName>
        <fullName evidence="3">DUF4283 domain-containing protein</fullName>
    </recommendedName>
</protein>
<gene>
    <name evidence="1" type="ORF">HAX54_046385</name>
</gene>
<dbReference type="Proteomes" id="UP000823775">
    <property type="component" value="Unassembled WGS sequence"/>
</dbReference>
<keyword evidence="2" id="KW-1185">Reference proteome</keyword>
<evidence type="ECO:0008006" key="3">
    <source>
        <dbReference type="Google" id="ProtNLM"/>
    </source>
</evidence>
<reference evidence="1 2" key="1">
    <citation type="journal article" date="2021" name="BMC Genomics">
        <title>Datura genome reveals duplications of psychoactive alkaloid biosynthetic genes and high mutation rate following tissue culture.</title>
        <authorList>
            <person name="Rajewski A."/>
            <person name="Carter-House D."/>
            <person name="Stajich J."/>
            <person name="Litt A."/>
        </authorList>
    </citation>
    <scope>NUCLEOTIDE SEQUENCE [LARGE SCALE GENOMIC DNA]</scope>
    <source>
        <strain evidence="1">AR-01</strain>
    </source>
</reference>